<reference evidence="6" key="1">
    <citation type="submission" date="2019-10" db="EMBL/GenBank/DDBJ databases">
        <title>Streptomyces sp. nov., a novel actinobacterium isolated from alkaline environment.</title>
        <authorList>
            <person name="Golinska P."/>
        </authorList>
    </citation>
    <scope>NUCLEOTIDE SEQUENCE [LARGE SCALE GENOMIC DNA]</scope>
    <source>
        <strain evidence="6">DSM 42118</strain>
    </source>
</reference>
<dbReference type="EMBL" id="VKHT01000070">
    <property type="protein sequence ID" value="MBB0243377.1"/>
    <property type="molecule type" value="Genomic_DNA"/>
</dbReference>
<dbReference type="PRINTS" id="PR00032">
    <property type="entry name" value="HTHARAC"/>
</dbReference>
<feature type="domain" description="HTH araC/xylS-type" evidence="4">
    <location>
        <begin position="11"/>
        <end position="109"/>
    </location>
</feature>
<evidence type="ECO:0000259" key="4">
    <source>
        <dbReference type="PROSITE" id="PS01124"/>
    </source>
</evidence>
<dbReference type="InterPro" id="IPR050204">
    <property type="entry name" value="AraC_XylS_family_regulators"/>
</dbReference>
<accession>A0A7W3TAW6</accession>
<keyword evidence="1" id="KW-0805">Transcription regulation</keyword>
<dbReference type="InterPro" id="IPR018062">
    <property type="entry name" value="HTH_AraC-typ_CS"/>
</dbReference>
<proteinExistence type="predicted"/>
<sequence length="266" mass="28663">MTTPTVEHAVRRVIDDMHTNLGLEITIDDMARTAMFSKFHFTRIFRDATGTSPGRFLSALRLQEAKRLLIETDFSVADISSQVGYSSVGTFSSRFKACVGISPSMFRETGGFLPRLETDSHGTSASPRATLRGRVQTAGEHAPGACFVGLFPTPIPQGRPVRCAVLDGPGAFELRDVPTGTWHVLVHSVSYGAEHLPPGPDREDTISVGRYGPVTVADGTLLMPADITLHTPDALDPPVLMALLDLRTSALESRPRPREVAGALTS</sequence>
<dbReference type="PROSITE" id="PS00041">
    <property type="entry name" value="HTH_ARAC_FAMILY_1"/>
    <property type="match status" value="1"/>
</dbReference>
<evidence type="ECO:0000256" key="1">
    <source>
        <dbReference type="ARBA" id="ARBA00023015"/>
    </source>
</evidence>
<dbReference type="GO" id="GO:0003700">
    <property type="term" value="F:DNA-binding transcription factor activity"/>
    <property type="evidence" value="ECO:0007669"/>
    <property type="project" value="InterPro"/>
</dbReference>
<dbReference type="Proteomes" id="UP000538929">
    <property type="component" value="Unassembled WGS sequence"/>
</dbReference>
<dbReference type="InterPro" id="IPR009057">
    <property type="entry name" value="Homeodomain-like_sf"/>
</dbReference>
<evidence type="ECO:0000313" key="5">
    <source>
        <dbReference type="EMBL" id="MBB0243377.1"/>
    </source>
</evidence>
<dbReference type="PANTHER" id="PTHR46796">
    <property type="entry name" value="HTH-TYPE TRANSCRIPTIONAL ACTIVATOR RHAS-RELATED"/>
    <property type="match status" value="1"/>
</dbReference>
<dbReference type="GO" id="GO:0043565">
    <property type="term" value="F:sequence-specific DNA binding"/>
    <property type="evidence" value="ECO:0007669"/>
    <property type="project" value="InterPro"/>
</dbReference>
<dbReference type="InterPro" id="IPR018060">
    <property type="entry name" value="HTH_AraC"/>
</dbReference>
<dbReference type="PROSITE" id="PS01124">
    <property type="entry name" value="HTH_ARAC_FAMILY_2"/>
    <property type="match status" value="1"/>
</dbReference>
<dbReference type="AlphaFoldDB" id="A0A7W3TAW6"/>
<evidence type="ECO:0000313" key="6">
    <source>
        <dbReference type="Proteomes" id="UP000538929"/>
    </source>
</evidence>
<dbReference type="InterPro" id="IPR020449">
    <property type="entry name" value="Tscrpt_reg_AraC-type_HTH"/>
</dbReference>
<dbReference type="SMART" id="SM00342">
    <property type="entry name" value="HTH_ARAC"/>
    <property type="match status" value="1"/>
</dbReference>
<name>A0A7W3TAW6_9ACTN</name>
<dbReference type="Pfam" id="PF12833">
    <property type="entry name" value="HTH_18"/>
    <property type="match status" value="1"/>
</dbReference>
<organism evidence="5 6">
    <name type="scientific">Streptomyces alkaliphilus</name>
    <dbReference type="NCBI Taxonomy" id="1472722"/>
    <lineage>
        <taxon>Bacteria</taxon>
        <taxon>Bacillati</taxon>
        <taxon>Actinomycetota</taxon>
        <taxon>Actinomycetes</taxon>
        <taxon>Kitasatosporales</taxon>
        <taxon>Streptomycetaceae</taxon>
        <taxon>Streptomyces</taxon>
    </lineage>
</organism>
<evidence type="ECO:0000256" key="2">
    <source>
        <dbReference type="ARBA" id="ARBA00023125"/>
    </source>
</evidence>
<dbReference type="RefSeq" id="WP_323379772.1">
    <property type="nucleotide sequence ID" value="NZ_VKHT01000070.1"/>
</dbReference>
<comment type="caution">
    <text evidence="5">The sequence shown here is derived from an EMBL/GenBank/DDBJ whole genome shotgun (WGS) entry which is preliminary data.</text>
</comment>
<protein>
    <submittedName>
        <fullName evidence="5">Helix-turn-helix domain-containing protein</fullName>
    </submittedName>
</protein>
<dbReference type="PANTHER" id="PTHR46796:SF2">
    <property type="entry name" value="TRANSCRIPTIONAL REGULATORY PROTEIN"/>
    <property type="match status" value="1"/>
</dbReference>
<keyword evidence="3" id="KW-0804">Transcription</keyword>
<keyword evidence="2" id="KW-0238">DNA-binding</keyword>
<dbReference type="Gene3D" id="1.10.10.60">
    <property type="entry name" value="Homeodomain-like"/>
    <property type="match status" value="2"/>
</dbReference>
<keyword evidence="6" id="KW-1185">Reference proteome</keyword>
<evidence type="ECO:0000256" key="3">
    <source>
        <dbReference type="ARBA" id="ARBA00023163"/>
    </source>
</evidence>
<gene>
    <name evidence="5" type="ORF">FNQ90_04440</name>
</gene>
<dbReference type="SUPFAM" id="SSF46689">
    <property type="entry name" value="Homeodomain-like"/>
    <property type="match status" value="2"/>
</dbReference>